<proteinExistence type="inferred from homology"/>
<dbReference type="InterPro" id="IPR015797">
    <property type="entry name" value="NUDIX_hydrolase-like_dom_sf"/>
</dbReference>
<feature type="domain" description="Nudix hydrolase" evidence="4">
    <location>
        <begin position="1"/>
        <end position="105"/>
    </location>
</feature>
<evidence type="ECO:0000256" key="3">
    <source>
        <dbReference type="RuleBase" id="RU003476"/>
    </source>
</evidence>
<gene>
    <name evidence="5" type="ORF">A3G52_02050</name>
</gene>
<comment type="similarity">
    <text evidence="3">Belongs to the Nudix hydrolase family.</text>
</comment>
<dbReference type="Gene3D" id="3.90.79.10">
    <property type="entry name" value="Nucleoside Triphosphate Pyrophosphohydrolase"/>
    <property type="match status" value="1"/>
</dbReference>
<dbReference type="PROSITE" id="PS51462">
    <property type="entry name" value="NUDIX"/>
    <property type="match status" value="1"/>
</dbReference>
<evidence type="ECO:0000313" key="5">
    <source>
        <dbReference type="EMBL" id="OHA43002.1"/>
    </source>
</evidence>
<protein>
    <recommendedName>
        <fullName evidence="4">Nudix hydrolase domain-containing protein</fullName>
    </recommendedName>
</protein>
<sequence>MWELPSGKREPLETTKEALKREFLEEVGLRVKVLVPISVFDYQINKTDEIRDSTQINFIVETMDANTEIKISKEHKDFKWINMSQIEKYNIYDSTAKAILKAFAIYSLIRNKKQGG</sequence>
<keyword evidence="2 3" id="KW-0378">Hydrolase</keyword>
<dbReference type="PROSITE" id="PS00893">
    <property type="entry name" value="NUDIX_BOX"/>
    <property type="match status" value="1"/>
</dbReference>
<evidence type="ECO:0000259" key="4">
    <source>
        <dbReference type="PROSITE" id="PS51462"/>
    </source>
</evidence>
<organism evidence="5 6">
    <name type="scientific">Candidatus Taylorbacteria bacterium RIFCSPLOWO2_12_FULL_43_20</name>
    <dbReference type="NCBI Taxonomy" id="1802332"/>
    <lineage>
        <taxon>Bacteria</taxon>
        <taxon>Candidatus Tayloriibacteriota</taxon>
    </lineage>
</organism>
<reference evidence="5 6" key="1">
    <citation type="journal article" date="2016" name="Nat. Commun.">
        <title>Thousands of microbial genomes shed light on interconnected biogeochemical processes in an aquifer system.</title>
        <authorList>
            <person name="Anantharaman K."/>
            <person name="Brown C.T."/>
            <person name="Hug L.A."/>
            <person name="Sharon I."/>
            <person name="Castelle C.J."/>
            <person name="Probst A.J."/>
            <person name="Thomas B.C."/>
            <person name="Singh A."/>
            <person name="Wilkins M.J."/>
            <person name="Karaoz U."/>
            <person name="Brodie E.L."/>
            <person name="Williams K.H."/>
            <person name="Hubbard S.S."/>
            <person name="Banfield J.F."/>
        </authorList>
    </citation>
    <scope>NUCLEOTIDE SEQUENCE [LARGE SCALE GENOMIC DNA]</scope>
</reference>
<evidence type="ECO:0000256" key="2">
    <source>
        <dbReference type="ARBA" id="ARBA00022801"/>
    </source>
</evidence>
<dbReference type="AlphaFoldDB" id="A0A1G2P5U6"/>
<dbReference type="PANTHER" id="PTHR43046">
    <property type="entry name" value="GDP-MANNOSE MANNOSYL HYDROLASE"/>
    <property type="match status" value="1"/>
</dbReference>
<dbReference type="PRINTS" id="PR00502">
    <property type="entry name" value="NUDIXFAMILY"/>
</dbReference>
<dbReference type="InterPro" id="IPR000086">
    <property type="entry name" value="NUDIX_hydrolase_dom"/>
</dbReference>
<dbReference type="Proteomes" id="UP000177269">
    <property type="component" value="Unassembled WGS sequence"/>
</dbReference>
<dbReference type="Pfam" id="PF00293">
    <property type="entry name" value="NUDIX"/>
    <property type="match status" value="1"/>
</dbReference>
<accession>A0A1G2P5U6</accession>
<dbReference type="PANTHER" id="PTHR43046:SF14">
    <property type="entry name" value="MUTT_NUDIX FAMILY PROTEIN"/>
    <property type="match status" value="1"/>
</dbReference>
<dbReference type="SUPFAM" id="SSF55811">
    <property type="entry name" value="Nudix"/>
    <property type="match status" value="1"/>
</dbReference>
<name>A0A1G2P5U6_9BACT</name>
<dbReference type="GO" id="GO:0016787">
    <property type="term" value="F:hydrolase activity"/>
    <property type="evidence" value="ECO:0007669"/>
    <property type="project" value="UniProtKB-KW"/>
</dbReference>
<comment type="cofactor">
    <cofactor evidence="1">
        <name>Mg(2+)</name>
        <dbReference type="ChEBI" id="CHEBI:18420"/>
    </cofactor>
</comment>
<evidence type="ECO:0000313" key="6">
    <source>
        <dbReference type="Proteomes" id="UP000177269"/>
    </source>
</evidence>
<dbReference type="EMBL" id="MHSK01000002">
    <property type="protein sequence ID" value="OHA43002.1"/>
    <property type="molecule type" value="Genomic_DNA"/>
</dbReference>
<dbReference type="InterPro" id="IPR020084">
    <property type="entry name" value="NUDIX_hydrolase_CS"/>
</dbReference>
<comment type="caution">
    <text evidence="5">The sequence shown here is derived from an EMBL/GenBank/DDBJ whole genome shotgun (WGS) entry which is preliminary data.</text>
</comment>
<dbReference type="InterPro" id="IPR020476">
    <property type="entry name" value="Nudix_hydrolase"/>
</dbReference>
<evidence type="ECO:0000256" key="1">
    <source>
        <dbReference type="ARBA" id="ARBA00001946"/>
    </source>
</evidence>